<dbReference type="PANTHER" id="PTHR32026">
    <property type="entry name" value="METHYLTRANSFERASE-LIKE PROTEIN 24"/>
    <property type="match status" value="1"/>
</dbReference>
<sequence>MSIPAHIPPSHILLISFFFQISSFQHLHQTMALYSRHPRFTIALLVLIFIFVLLFANSGSPDMLERPYPVALSKTTSLPPGFFVQEQLKLNEAHYQDMLEQRQGLIAKWGPTAEKVDPFPSNGEFYTLWDFFLPSFRCPHKVERVGIMGDGGKWTCGLERVIPKKNCVMYSFGINGESSYEAEIMERAKGCQLYGYDFSVYSFGPEIEHVPSIKARSHFYSYALGPKDAYATEDFPKTYSLRTLMEKNGHDFIDILKVDIEGGEFESLDTFINSFDGEPLPFGQLQLEVHAFRSETVTDFAKFLKWWEKLERAGLRPFFSEPNLVYVNLVRGVRPDLIEYSFINIRGNHELVSDGFLHHQK</sequence>
<dbReference type="PANTHER" id="PTHR32026:SF10">
    <property type="entry name" value="METHYLTRANSFERASE-LIKE PROTEIN 24-RELATED"/>
    <property type="match status" value="1"/>
</dbReference>
<organism evidence="4">
    <name type="scientific">Serpula lacrymans var. lacrymans (strain S7.3)</name>
    <name type="common">Dry rot fungus</name>
    <dbReference type="NCBI Taxonomy" id="936435"/>
    <lineage>
        <taxon>Eukaryota</taxon>
        <taxon>Fungi</taxon>
        <taxon>Dikarya</taxon>
        <taxon>Basidiomycota</taxon>
        <taxon>Agaricomycotina</taxon>
        <taxon>Agaricomycetes</taxon>
        <taxon>Agaricomycetidae</taxon>
        <taxon>Boletales</taxon>
        <taxon>Coniophorineae</taxon>
        <taxon>Serpulaceae</taxon>
        <taxon>Serpula</taxon>
    </lineage>
</organism>
<name>F8PUB7_SERL3</name>
<dbReference type="HOGENOM" id="CLU_066046_1_0_1"/>
<evidence type="ECO:0000256" key="1">
    <source>
        <dbReference type="SAM" id="Phobius"/>
    </source>
</evidence>
<keyword evidence="1" id="KW-1133">Transmembrane helix</keyword>
<keyword evidence="1" id="KW-0472">Membrane</keyword>
<dbReference type="InParanoid" id="F8PUB7"/>
<keyword evidence="4" id="KW-1185">Reference proteome</keyword>
<protein>
    <recommendedName>
        <fullName evidence="2">Methyltransferase domain-containing protein</fullName>
    </recommendedName>
</protein>
<evidence type="ECO:0000313" key="4">
    <source>
        <dbReference type="Proteomes" id="UP000008063"/>
    </source>
</evidence>
<feature type="domain" description="Methyltransferase" evidence="2">
    <location>
        <begin position="130"/>
        <end position="325"/>
    </location>
</feature>
<dbReference type="Proteomes" id="UP000008063">
    <property type="component" value="Unassembled WGS sequence"/>
</dbReference>
<gene>
    <name evidence="3" type="ORF">SERLA73DRAFT_181025</name>
</gene>
<evidence type="ECO:0000259" key="2">
    <source>
        <dbReference type="Pfam" id="PF13383"/>
    </source>
</evidence>
<dbReference type="eggNOG" id="ENOG502S02V">
    <property type="taxonomic scope" value="Eukaryota"/>
</dbReference>
<evidence type="ECO:0000313" key="3">
    <source>
        <dbReference type="EMBL" id="EGO00430.1"/>
    </source>
</evidence>
<dbReference type="STRING" id="936435.F8PUB7"/>
<accession>F8PUB7</accession>
<dbReference type="OMA" id="PRCTEYV"/>
<feature type="transmembrane region" description="Helical" evidence="1">
    <location>
        <begin position="12"/>
        <end position="28"/>
    </location>
</feature>
<keyword evidence="1" id="KW-0812">Transmembrane</keyword>
<dbReference type="InterPro" id="IPR026913">
    <property type="entry name" value="METTL24"/>
</dbReference>
<dbReference type="OrthoDB" id="10006218at2759"/>
<reference evidence="4" key="1">
    <citation type="journal article" date="2011" name="Science">
        <title>The plant cell wall-decomposing machinery underlies the functional diversity of forest fungi.</title>
        <authorList>
            <person name="Eastwood D.C."/>
            <person name="Floudas D."/>
            <person name="Binder M."/>
            <person name="Majcherczyk A."/>
            <person name="Schneider P."/>
            <person name="Aerts A."/>
            <person name="Asiegbu F.O."/>
            <person name="Baker S.E."/>
            <person name="Barry K."/>
            <person name="Bendiksby M."/>
            <person name="Blumentritt M."/>
            <person name="Coutinho P.M."/>
            <person name="Cullen D."/>
            <person name="de Vries R.P."/>
            <person name="Gathman A."/>
            <person name="Goodell B."/>
            <person name="Henrissat B."/>
            <person name="Ihrmark K."/>
            <person name="Kauserud H."/>
            <person name="Kohler A."/>
            <person name="LaButti K."/>
            <person name="Lapidus A."/>
            <person name="Lavin J.L."/>
            <person name="Lee Y.-H."/>
            <person name="Lindquist E."/>
            <person name="Lilly W."/>
            <person name="Lucas S."/>
            <person name="Morin E."/>
            <person name="Murat C."/>
            <person name="Oguiza J.A."/>
            <person name="Park J."/>
            <person name="Pisabarro A.G."/>
            <person name="Riley R."/>
            <person name="Rosling A."/>
            <person name="Salamov A."/>
            <person name="Schmidt O."/>
            <person name="Schmutz J."/>
            <person name="Skrede I."/>
            <person name="Stenlid J."/>
            <person name="Wiebenga A."/>
            <person name="Xie X."/>
            <person name="Kuees U."/>
            <person name="Hibbett D.S."/>
            <person name="Hoffmeister D."/>
            <person name="Hoegberg N."/>
            <person name="Martin F."/>
            <person name="Grigoriev I.V."/>
            <person name="Watkinson S.C."/>
        </authorList>
    </citation>
    <scope>NUCLEOTIDE SEQUENCE [LARGE SCALE GENOMIC DNA]</scope>
    <source>
        <strain evidence="4">strain S7.3</strain>
    </source>
</reference>
<dbReference type="EMBL" id="GL945479">
    <property type="protein sequence ID" value="EGO00430.1"/>
    <property type="molecule type" value="Genomic_DNA"/>
</dbReference>
<dbReference type="InterPro" id="IPR025714">
    <property type="entry name" value="Methyltranfer_dom"/>
</dbReference>
<proteinExistence type="predicted"/>
<feature type="transmembrane region" description="Helical" evidence="1">
    <location>
        <begin position="40"/>
        <end position="56"/>
    </location>
</feature>
<dbReference type="Pfam" id="PF13383">
    <property type="entry name" value="Methyltransf_22"/>
    <property type="match status" value="1"/>
</dbReference>
<dbReference type="AlphaFoldDB" id="F8PUB7"/>